<evidence type="ECO:0000256" key="1">
    <source>
        <dbReference type="RuleBase" id="RU365079"/>
    </source>
</evidence>
<evidence type="ECO:0000313" key="6">
    <source>
        <dbReference type="Proteomes" id="UP001633002"/>
    </source>
</evidence>
<evidence type="ECO:0000256" key="2">
    <source>
        <dbReference type="SAM" id="Coils"/>
    </source>
</evidence>
<feature type="region of interest" description="Disordered" evidence="3">
    <location>
        <begin position="392"/>
        <end position="466"/>
    </location>
</feature>
<dbReference type="AlphaFoldDB" id="A0ABD3HY44"/>
<sequence>MKLQVKQAKFEDWFPIRDEKDHRYFANDCIHENWRATFQLINAVLLAREGLAFVVKSYVEGVQEYDWAQLIVDSVSQEVSFLKIHMLLNAEVEALKADLETAQNTVENLRSQLRAKDAQISRLQKSLQDSRKVTESRKPLLESGDNLKPKLLILALDGLLYHVAGTEAQMHSAKANNWPIIVRDNSWAIPRTRLNQFLDTISKMFIVLIWSTDTTKNMMSTMRALANGKFLPQMVIGKDCYVWAQEECEKEYIRQDGSYTLFQDFWTLHDYNLCTRDILIIDNCAEHNMTNHPNSALHPLSFNLLQNSADEVNFLLSDLLGWLQSWAQSVDVTTDSVQQNRNLLPGHNPVSYLVNYLTPLTNKASLTLLENVPYRQRSELFVEDKAKLLQQVQATTSRRTNREAGTSQPPPTNGPPAQEESEDEQIQRVNKRRVRGRENPKTTRGRVTKVVYRRPNVIKDNMPTVS</sequence>
<dbReference type="EMBL" id="JBJQOH010000002">
    <property type="protein sequence ID" value="KAL3695811.1"/>
    <property type="molecule type" value="Genomic_DNA"/>
</dbReference>
<dbReference type="GO" id="GO:0005744">
    <property type="term" value="C:TIM23 mitochondrial import inner membrane translocase complex"/>
    <property type="evidence" value="ECO:0007669"/>
    <property type="project" value="UniProtKB-UniRule"/>
</dbReference>
<evidence type="ECO:0000256" key="3">
    <source>
        <dbReference type="SAM" id="MobiDB-lite"/>
    </source>
</evidence>
<feature type="compositionally biased region" description="Polar residues" evidence="3">
    <location>
        <begin position="392"/>
        <end position="407"/>
    </location>
</feature>
<dbReference type="Proteomes" id="UP001633002">
    <property type="component" value="Unassembled WGS sequence"/>
</dbReference>
<keyword evidence="2" id="KW-0175">Coiled coil</keyword>
<reference evidence="5 6" key="1">
    <citation type="submission" date="2024-09" db="EMBL/GenBank/DDBJ databases">
        <title>Chromosome-scale assembly of Riccia sorocarpa.</title>
        <authorList>
            <person name="Paukszto L."/>
        </authorList>
    </citation>
    <scope>NUCLEOTIDE SEQUENCE [LARGE SCALE GENOMIC DNA]</scope>
    <source>
        <strain evidence="5">LP-2024</strain>
        <tissue evidence="5">Aerial parts of the thallus</tissue>
    </source>
</reference>
<comment type="caution">
    <text evidence="5">The sequence shown here is derived from an EMBL/GenBank/DDBJ whole genome shotgun (WGS) entry which is preliminary data.</text>
</comment>
<proteinExistence type="inferred from homology"/>
<comment type="similarity">
    <text evidence="1">Belongs to the TIM50 family.</text>
</comment>
<evidence type="ECO:0000313" key="5">
    <source>
        <dbReference type="EMBL" id="KAL3695811.1"/>
    </source>
</evidence>
<comment type="subcellular location">
    <subcellularLocation>
        <location evidence="1">Mitochondrion inner membrane</location>
        <topology evidence="1">Single-pass membrane protein</topology>
    </subcellularLocation>
</comment>
<organism evidence="5 6">
    <name type="scientific">Riccia sorocarpa</name>
    <dbReference type="NCBI Taxonomy" id="122646"/>
    <lineage>
        <taxon>Eukaryota</taxon>
        <taxon>Viridiplantae</taxon>
        <taxon>Streptophyta</taxon>
        <taxon>Embryophyta</taxon>
        <taxon>Marchantiophyta</taxon>
        <taxon>Marchantiopsida</taxon>
        <taxon>Marchantiidae</taxon>
        <taxon>Marchantiales</taxon>
        <taxon>Ricciaceae</taxon>
        <taxon>Riccia</taxon>
    </lineage>
</organism>
<feature type="coiled-coil region" evidence="2">
    <location>
        <begin position="85"/>
        <end position="126"/>
    </location>
</feature>
<keyword evidence="1" id="KW-0496">Mitochondrion</keyword>
<evidence type="ECO:0000259" key="4">
    <source>
        <dbReference type="Pfam" id="PF03031"/>
    </source>
</evidence>
<keyword evidence="1" id="KW-0811">Translocation</keyword>
<dbReference type="GO" id="GO:0015031">
    <property type="term" value="P:protein transport"/>
    <property type="evidence" value="ECO:0007669"/>
    <property type="project" value="UniProtKB-KW"/>
</dbReference>
<comment type="subunit">
    <text evidence="1">Component of the TIM23 complex.</text>
</comment>
<dbReference type="InterPro" id="IPR050365">
    <property type="entry name" value="TIM50"/>
</dbReference>
<dbReference type="SUPFAM" id="SSF56784">
    <property type="entry name" value="HAD-like"/>
    <property type="match status" value="1"/>
</dbReference>
<keyword evidence="1" id="KW-0813">Transport</keyword>
<gene>
    <name evidence="5" type="ORF">R1sor_009887</name>
</gene>
<dbReference type="InterPro" id="IPR023214">
    <property type="entry name" value="HAD_sf"/>
</dbReference>
<keyword evidence="1" id="KW-0653">Protein transport</keyword>
<dbReference type="Gene3D" id="3.40.50.1000">
    <property type="entry name" value="HAD superfamily/HAD-like"/>
    <property type="match status" value="1"/>
</dbReference>
<dbReference type="InterPro" id="IPR036412">
    <property type="entry name" value="HAD-like_sf"/>
</dbReference>
<feature type="domain" description="FCP1 homology" evidence="4">
    <location>
        <begin position="150"/>
        <end position="331"/>
    </location>
</feature>
<protein>
    <recommendedName>
        <fullName evidence="1">Mitochondrial import inner membrane translocase subunit TIM50</fullName>
    </recommendedName>
</protein>
<keyword evidence="6" id="KW-1185">Reference proteome</keyword>
<name>A0ABD3HY44_9MARC</name>
<dbReference type="Pfam" id="PF03031">
    <property type="entry name" value="NIF"/>
    <property type="match status" value="1"/>
</dbReference>
<comment type="function">
    <text evidence="1">Essential component of the TIM23 complex, a complex that mediates the translocation of transit peptide-containing proteins across the mitochondrial inner membrane.</text>
</comment>
<dbReference type="PANTHER" id="PTHR12210">
    <property type="entry name" value="DULLARD PROTEIN PHOSPHATASE"/>
    <property type="match status" value="1"/>
</dbReference>
<dbReference type="InterPro" id="IPR004274">
    <property type="entry name" value="FCP1_dom"/>
</dbReference>
<accession>A0ABD3HY44</accession>
<keyword evidence="1" id="KW-0809">Transit peptide</keyword>